<protein>
    <recommendedName>
        <fullName evidence="3">Gylcosyl hydrolase 115 C-terminal domain-containing protein</fullName>
    </recommendedName>
</protein>
<dbReference type="Gene3D" id="1.20.58.2150">
    <property type="match status" value="1"/>
</dbReference>
<evidence type="ECO:0000256" key="1">
    <source>
        <dbReference type="ARBA" id="ARBA00022801"/>
    </source>
</evidence>
<dbReference type="Gene3D" id="3.20.20.520">
    <property type="entry name" value="Glycosyl hydrolase family 115"/>
    <property type="match status" value="2"/>
</dbReference>
<dbReference type="Pfam" id="PF15979">
    <property type="entry name" value="Glyco_hydro_115"/>
    <property type="match status" value="2"/>
</dbReference>
<dbReference type="GO" id="GO:0016787">
    <property type="term" value="F:hydrolase activity"/>
    <property type="evidence" value="ECO:0007669"/>
    <property type="project" value="UniProtKB-KW"/>
</dbReference>
<gene>
    <name evidence="4" type="ORF">FIBRA_02738</name>
</gene>
<evidence type="ECO:0000256" key="2">
    <source>
        <dbReference type="SAM" id="SignalP"/>
    </source>
</evidence>
<keyword evidence="2" id="KW-0732">Signal</keyword>
<feature type="signal peptide" evidence="2">
    <location>
        <begin position="1"/>
        <end position="22"/>
    </location>
</feature>
<dbReference type="InterPro" id="IPR041437">
    <property type="entry name" value="GH115_C"/>
</dbReference>
<dbReference type="EMBL" id="HE797000">
    <property type="protein sequence ID" value="CCM00698.1"/>
    <property type="molecule type" value="Genomic_DNA"/>
</dbReference>
<organism evidence="4 5">
    <name type="scientific">Fibroporia radiculosa</name>
    <dbReference type="NCBI Taxonomy" id="599839"/>
    <lineage>
        <taxon>Eukaryota</taxon>
        <taxon>Fungi</taxon>
        <taxon>Dikarya</taxon>
        <taxon>Basidiomycota</taxon>
        <taxon>Agaricomycotina</taxon>
        <taxon>Agaricomycetes</taxon>
        <taxon>Polyporales</taxon>
        <taxon>Fibroporiaceae</taxon>
        <taxon>Fibroporia</taxon>
    </lineage>
</organism>
<reference evidence="4 5" key="1">
    <citation type="journal article" date="2012" name="Appl. Environ. Microbiol.">
        <title>Short-read sequencing for genomic analysis of the brown rot fungus Fibroporia radiculosa.</title>
        <authorList>
            <person name="Tang J.D."/>
            <person name="Perkins A.D."/>
            <person name="Sonstegard T.S."/>
            <person name="Schroeder S.G."/>
            <person name="Burgess S.C."/>
            <person name="Diehl S.V."/>
        </authorList>
    </citation>
    <scope>NUCLEOTIDE SEQUENCE [LARGE SCALE GENOMIC DNA]</scope>
    <source>
        <strain evidence="4 5">TFFH 294</strain>
    </source>
</reference>
<dbReference type="InterPro" id="IPR042301">
    <property type="entry name" value="GH115_sf"/>
</dbReference>
<dbReference type="RefSeq" id="XP_012179981.1">
    <property type="nucleotide sequence ID" value="XM_012324591.1"/>
</dbReference>
<name>J4G2J5_9APHY</name>
<dbReference type="Proteomes" id="UP000006352">
    <property type="component" value="Unassembled WGS sequence"/>
</dbReference>
<dbReference type="HOGENOM" id="CLU_004852_0_0_1"/>
<accession>J4G2J5</accession>
<feature type="chain" id="PRO_5003778089" description="Gylcosyl hydrolase 115 C-terminal domain-containing protein" evidence="2">
    <location>
        <begin position="23"/>
        <end position="1023"/>
    </location>
</feature>
<dbReference type="Gene3D" id="2.60.120.1620">
    <property type="match status" value="1"/>
</dbReference>
<feature type="domain" description="Gylcosyl hydrolase 115 C-terminal" evidence="3">
    <location>
        <begin position="838"/>
        <end position="1018"/>
    </location>
</feature>
<dbReference type="Pfam" id="PF17829">
    <property type="entry name" value="GH115_C"/>
    <property type="match status" value="1"/>
</dbReference>
<keyword evidence="5" id="KW-1185">Reference proteome</keyword>
<keyword evidence="1" id="KW-0378">Hydrolase</keyword>
<evidence type="ECO:0000313" key="4">
    <source>
        <dbReference type="EMBL" id="CCM00698.1"/>
    </source>
</evidence>
<dbReference type="InParanoid" id="J4G2J5"/>
<dbReference type="STRING" id="599839.J4G2J5"/>
<dbReference type="InterPro" id="IPR031924">
    <property type="entry name" value="GH115"/>
</dbReference>
<evidence type="ECO:0000313" key="5">
    <source>
        <dbReference type="Proteomes" id="UP000006352"/>
    </source>
</evidence>
<sequence>MFARWVTYILLGLLVFTSSVGAIGQETCVSFTSSSSSFSVVSGGSAAPILLSEDDWGGVQRAASDFAMDIHYVTGVMPGLYNVTIPTTSANLSSALIGGPHAIIVGTLGQSSLISEVVKNTNLDVSSIEGKWEAFLTKEVANPLPGISSAYVMIGADKRGTIYALYDHSEQFGVSPWYWWADVPIKTHPELYVTSSGCAHGIPTIQYRGFFLNDEQPALQNWAMAKFTNGTGAALTGSPFNHFFYTKLFELILRLKGNYLWPAMWSSAFGVDDLLNQPLANWYGIVMGTSHEEPMMRSIPVEWNLFGVGPWDYDTNAQNIYDFWVVGAERAKPYENIFTVGMRGDGDEPLAGGQNIALLEEIIANQRTILGDTYPGQNVTTIPQMWCLYQEVLGYYYDGMTVPDDVTLLWPDDLYVLNGRVKSAATHRQAEQVYTTTMTLQVIDVIMLDRALTSEKVGDFRDYKWIVSSQMTKTYEQMSLATARNATRIWIVNVGDLKPYELNTEFFLTYAWDTSLWDMNNLDTFVTLWAEREFSLSSEDAATVAGIIANVTRFNSNRKPELLNGTVYSLWNYREAENQIAMWQATNESATAIRNKLAESTLPAYFELVYHPVQASFTLFNMWYAAGMNNLRASQAFLSANYYAAEVEALFDQDWELELEYDTQLDGKWAHMMSQTHVMYYYWQQPQANTMPYITKYQARKQALAGAMRIAPEGTQAAWPGDNEYQCAQGYSCPDPTLFLDPYVPAGNRYIDIGAGGPAPFNFTVASNVSWLTLSFTEASISPSVPEQRLYASVDWSQVTETEYGLITLNASVIDQPNEVFTIGFVANYTEVPEDFTGFVEGDGTITMEAVHAARNTSVDGITWTNLPGYGRTLSGVTPWPRGGDELNFTVGTGPSIEYDFYNLHTYNDSGNITVTTYLAVTLNTLGPDRPVALGFQVDADEPQVDYFVPNVTPGTMPAAWNGVDGWAATNVIPITLSFYAEPGAHTFTLWMIEPTVIVQRIVIDTGGVLSSYLGPPESIQVW</sequence>
<proteinExistence type="predicted"/>
<dbReference type="AlphaFoldDB" id="J4G2J5"/>
<dbReference type="Gene3D" id="3.30.379.10">
    <property type="entry name" value="Chitobiase/beta-hexosaminidase domain 2-like"/>
    <property type="match status" value="1"/>
</dbReference>
<dbReference type="GeneID" id="24095609"/>
<dbReference type="OrthoDB" id="4849794at2759"/>
<dbReference type="PANTHER" id="PTHR37842">
    <property type="match status" value="1"/>
</dbReference>
<evidence type="ECO:0000259" key="3">
    <source>
        <dbReference type="Pfam" id="PF17829"/>
    </source>
</evidence>
<dbReference type="PANTHER" id="PTHR37842:SF2">
    <property type="entry name" value="GYLCOSYL HYDROLASE 115 C-TERMINAL DOMAIN-CONTAINING PROTEIN"/>
    <property type="match status" value="1"/>
</dbReference>
<dbReference type="InterPro" id="IPR029018">
    <property type="entry name" value="Hex-like_dom2"/>
</dbReference>